<dbReference type="PANTHER" id="PTHR20997">
    <property type="entry name" value="EG:BACR42I17.2 PROTEIN-RELATED"/>
    <property type="match status" value="1"/>
</dbReference>
<dbReference type="Proteomes" id="UP001286313">
    <property type="component" value="Unassembled WGS sequence"/>
</dbReference>
<evidence type="ECO:0008006" key="4">
    <source>
        <dbReference type="Google" id="ProtNLM"/>
    </source>
</evidence>
<organism evidence="2 3">
    <name type="scientific">Petrolisthes cinctipes</name>
    <name type="common">Flat porcelain crab</name>
    <dbReference type="NCBI Taxonomy" id="88211"/>
    <lineage>
        <taxon>Eukaryota</taxon>
        <taxon>Metazoa</taxon>
        <taxon>Ecdysozoa</taxon>
        <taxon>Arthropoda</taxon>
        <taxon>Crustacea</taxon>
        <taxon>Multicrustacea</taxon>
        <taxon>Malacostraca</taxon>
        <taxon>Eumalacostraca</taxon>
        <taxon>Eucarida</taxon>
        <taxon>Decapoda</taxon>
        <taxon>Pleocyemata</taxon>
        <taxon>Anomura</taxon>
        <taxon>Galatheoidea</taxon>
        <taxon>Porcellanidae</taxon>
        <taxon>Petrolisthes</taxon>
    </lineage>
</organism>
<dbReference type="PANTHER" id="PTHR20997:SF2">
    <property type="entry name" value="EG:BACR42I17.2 PROTEIN-RELATED"/>
    <property type="match status" value="1"/>
</dbReference>
<dbReference type="InterPro" id="IPR009832">
    <property type="entry name" value="DUF1397"/>
</dbReference>
<reference evidence="2" key="1">
    <citation type="submission" date="2023-10" db="EMBL/GenBank/DDBJ databases">
        <title>Genome assemblies of two species of porcelain crab, Petrolisthes cinctipes and Petrolisthes manimaculis (Anomura: Porcellanidae).</title>
        <authorList>
            <person name="Angst P."/>
        </authorList>
    </citation>
    <scope>NUCLEOTIDE SEQUENCE</scope>
    <source>
        <strain evidence="2">PB745_01</strain>
        <tissue evidence="2">Gill</tissue>
    </source>
</reference>
<gene>
    <name evidence="2" type="ORF">Pcinc_030262</name>
</gene>
<protein>
    <recommendedName>
        <fullName evidence="4">27 kDa hemolymph protein</fullName>
    </recommendedName>
</protein>
<keyword evidence="3" id="KW-1185">Reference proteome</keyword>
<sequence>MDRWIVFLAAFVVVVSVSGTNGNLQNDLLDAGDVTTLRKNISRPEDVQAIADWKEQCRATAGQEALDNIDEARQELVPCITKIIKMDKLMHEINISSPRGELDVVFKKYCKKRAAMVMCIENFFSSIEVCLTDKQKEDLNVTRRAIDAGIDFICYKEGDHIALFMAEQGKECVEAHMDSIGKCIGERVPDIKNSTNNPNSIDMASLAISEESCKKLNAMHGCVVKYTELCDDPTPSNILDSLITQMLKVTPCWQTSSASPAGVLHFLPHLLTLMTAALMAANILL</sequence>
<feature type="signal peptide" evidence="1">
    <location>
        <begin position="1"/>
        <end position="19"/>
    </location>
</feature>
<proteinExistence type="predicted"/>
<dbReference type="Pfam" id="PF07165">
    <property type="entry name" value="DUF1397"/>
    <property type="match status" value="1"/>
</dbReference>
<evidence type="ECO:0000313" key="3">
    <source>
        <dbReference type="Proteomes" id="UP001286313"/>
    </source>
</evidence>
<evidence type="ECO:0000313" key="2">
    <source>
        <dbReference type="EMBL" id="KAK3864000.1"/>
    </source>
</evidence>
<name>A0AAE1EYF8_PETCI</name>
<dbReference type="EMBL" id="JAWQEG010003887">
    <property type="protein sequence ID" value="KAK3864000.1"/>
    <property type="molecule type" value="Genomic_DNA"/>
</dbReference>
<comment type="caution">
    <text evidence="2">The sequence shown here is derived from an EMBL/GenBank/DDBJ whole genome shotgun (WGS) entry which is preliminary data.</text>
</comment>
<feature type="chain" id="PRO_5042033626" description="27 kDa hemolymph protein" evidence="1">
    <location>
        <begin position="20"/>
        <end position="285"/>
    </location>
</feature>
<dbReference type="AlphaFoldDB" id="A0AAE1EYF8"/>
<accession>A0AAE1EYF8</accession>
<evidence type="ECO:0000256" key="1">
    <source>
        <dbReference type="SAM" id="SignalP"/>
    </source>
</evidence>
<keyword evidence="1" id="KW-0732">Signal</keyword>